<dbReference type="InterPro" id="IPR013106">
    <property type="entry name" value="Ig_V-set"/>
</dbReference>
<evidence type="ECO:0000313" key="4">
    <source>
        <dbReference type="RefSeq" id="XP_046596250.1"/>
    </source>
</evidence>
<protein>
    <submittedName>
        <fullName evidence="4 5">Uncharacterized protein LOC107221844 isoform X1</fullName>
    </submittedName>
</protein>
<dbReference type="RefSeq" id="XP_046596250.1">
    <property type="nucleotide sequence ID" value="XM_046740294.1"/>
</dbReference>
<keyword evidence="1" id="KW-0732">Signal</keyword>
<dbReference type="SMART" id="SM00409">
    <property type="entry name" value="IG"/>
    <property type="match status" value="1"/>
</dbReference>
<dbReference type="Pfam" id="PF07686">
    <property type="entry name" value="V-set"/>
    <property type="match status" value="1"/>
</dbReference>
<name>A0ABM3G7K4_NEOLC</name>
<keyword evidence="3" id="KW-1185">Reference proteome</keyword>
<dbReference type="PROSITE" id="PS50835">
    <property type="entry name" value="IG_LIKE"/>
    <property type="match status" value="2"/>
</dbReference>
<feature type="domain" description="Ig-like" evidence="2">
    <location>
        <begin position="145"/>
        <end position="246"/>
    </location>
</feature>
<feature type="chain" id="PRO_5045024514" evidence="1">
    <location>
        <begin position="26"/>
        <end position="294"/>
    </location>
</feature>
<reference evidence="4 5" key="1">
    <citation type="submission" date="2025-05" db="UniProtKB">
        <authorList>
            <consortium name="RefSeq"/>
        </authorList>
    </citation>
    <scope>IDENTIFICATION</scope>
    <source>
        <tissue evidence="4 5">Thorax and Abdomen</tissue>
    </source>
</reference>
<proteinExistence type="predicted"/>
<dbReference type="RefSeq" id="XP_046596251.1">
    <property type="nucleotide sequence ID" value="XM_046740295.1"/>
</dbReference>
<evidence type="ECO:0000313" key="5">
    <source>
        <dbReference type="RefSeq" id="XP_046596251.1"/>
    </source>
</evidence>
<dbReference type="InterPro" id="IPR003599">
    <property type="entry name" value="Ig_sub"/>
</dbReference>
<dbReference type="Proteomes" id="UP000829291">
    <property type="component" value="Chromosome 5"/>
</dbReference>
<evidence type="ECO:0000313" key="3">
    <source>
        <dbReference type="Proteomes" id="UP000829291"/>
    </source>
</evidence>
<accession>A0ABM3G7K4</accession>
<dbReference type="SUPFAM" id="SSF48726">
    <property type="entry name" value="Immunoglobulin"/>
    <property type="match status" value="2"/>
</dbReference>
<feature type="signal peptide" evidence="1">
    <location>
        <begin position="1"/>
        <end position="25"/>
    </location>
</feature>
<sequence>MSMPIIASLLLFGVVCLPGSHTSAAKDDIIVSVNVPPQAEVGSTVDFTCHWKLSPGNKLYSVKWYKGEHEFFRYVPEVDPQMKTFHPIGVSVDKEANTEHSVRLTNLTLETSGQYKCEVSTEAPVFAIGYKLANLTVVSLPERKPDITGLYSHYAVGANVTANCTSWPSKPPASISWTVNGEPVPSENTIVYKQPSPTAAKGGRTISGLRLEADARYFERDGGTATLRCIAMVGIKEFVSESRVIEAHVNNERLSAAGDMLRGSGKGTRVDLNFTMVLLGIAAAILHQANILAT</sequence>
<feature type="domain" description="Ig-like" evidence="2">
    <location>
        <begin position="18"/>
        <end position="127"/>
    </location>
</feature>
<evidence type="ECO:0000259" key="2">
    <source>
        <dbReference type="PROSITE" id="PS50835"/>
    </source>
</evidence>
<organism evidence="3 4">
    <name type="scientific">Neodiprion lecontei</name>
    <name type="common">Redheaded pine sawfly</name>
    <dbReference type="NCBI Taxonomy" id="441921"/>
    <lineage>
        <taxon>Eukaryota</taxon>
        <taxon>Metazoa</taxon>
        <taxon>Ecdysozoa</taxon>
        <taxon>Arthropoda</taxon>
        <taxon>Hexapoda</taxon>
        <taxon>Insecta</taxon>
        <taxon>Pterygota</taxon>
        <taxon>Neoptera</taxon>
        <taxon>Endopterygota</taxon>
        <taxon>Hymenoptera</taxon>
        <taxon>Tenthredinoidea</taxon>
        <taxon>Diprionidae</taxon>
        <taxon>Diprioninae</taxon>
        <taxon>Neodiprion</taxon>
    </lineage>
</organism>
<evidence type="ECO:0000256" key="1">
    <source>
        <dbReference type="SAM" id="SignalP"/>
    </source>
</evidence>
<dbReference type="Gene3D" id="2.60.40.10">
    <property type="entry name" value="Immunoglobulins"/>
    <property type="match status" value="2"/>
</dbReference>
<dbReference type="InterPro" id="IPR036179">
    <property type="entry name" value="Ig-like_dom_sf"/>
</dbReference>
<gene>
    <name evidence="4 5" type="primary">LOC107221844</name>
</gene>
<dbReference type="PANTHER" id="PTHR21261:SF15">
    <property type="entry name" value="BEATEN PATH IIIA, ISOFORM D-RELATED"/>
    <property type="match status" value="1"/>
</dbReference>
<dbReference type="Pfam" id="PF13895">
    <property type="entry name" value="Ig_2"/>
    <property type="match status" value="1"/>
</dbReference>
<dbReference type="InterPro" id="IPR007110">
    <property type="entry name" value="Ig-like_dom"/>
</dbReference>
<dbReference type="PANTHER" id="PTHR21261">
    <property type="entry name" value="BEAT PROTEIN"/>
    <property type="match status" value="1"/>
</dbReference>
<dbReference type="GeneID" id="107221844"/>
<dbReference type="InterPro" id="IPR013783">
    <property type="entry name" value="Ig-like_fold"/>
</dbReference>